<evidence type="ECO:0000313" key="1">
    <source>
        <dbReference type="EMBL" id="KAK1745021.1"/>
    </source>
</evidence>
<sequence>MFKDELQPVMAKSVGKEDIEVTCGRRESFSVKFPHGESEPGPVTFKLLEMLREVVAGQRTNDKIQDWLCDVHSTPEDFRKGGI</sequence>
<reference evidence="1" key="1">
    <citation type="submission" date="2023-06" db="EMBL/GenBank/DDBJ databases">
        <title>Survivors Of The Sea: Transcriptome response of Skeletonema marinoi to long-term dormancy.</title>
        <authorList>
            <person name="Pinder M.I.M."/>
            <person name="Kourtchenko O."/>
            <person name="Robertson E.K."/>
            <person name="Larsson T."/>
            <person name="Maumus F."/>
            <person name="Osuna-Cruz C.M."/>
            <person name="Vancaester E."/>
            <person name="Stenow R."/>
            <person name="Vandepoele K."/>
            <person name="Ploug H."/>
            <person name="Bruchert V."/>
            <person name="Godhe A."/>
            <person name="Topel M."/>
        </authorList>
    </citation>
    <scope>NUCLEOTIDE SEQUENCE</scope>
    <source>
        <strain evidence="1">R05AC</strain>
    </source>
</reference>
<accession>A0AAD8YH13</accession>
<keyword evidence="2" id="KW-1185">Reference proteome</keyword>
<dbReference type="Proteomes" id="UP001224775">
    <property type="component" value="Unassembled WGS sequence"/>
</dbReference>
<protein>
    <submittedName>
        <fullName evidence="1">Uncharacterized protein</fullName>
    </submittedName>
</protein>
<proteinExistence type="predicted"/>
<evidence type="ECO:0000313" key="2">
    <source>
        <dbReference type="Proteomes" id="UP001224775"/>
    </source>
</evidence>
<gene>
    <name evidence="1" type="ORF">QTG54_004312</name>
</gene>
<organism evidence="1 2">
    <name type="scientific">Skeletonema marinoi</name>
    <dbReference type="NCBI Taxonomy" id="267567"/>
    <lineage>
        <taxon>Eukaryota</taxon>
        <taxon>Sar</taxon>
        <taxon>Stramenopiles</taxon>
        <taxon>Ochrophyta</taxon>
        <taxon>Bacillariophyta</taxon>
        <taxon>Coscinodiscophyceae</taxon>
        <taxon>Thalassiosirophycidae</taxon>
        <taxon>Thalassiosirales</taxon>
        <taxon>Skeletonemataceae</taxon>
        <taxon>Skeletonema</taxon>
        <taxon>Skeletonema marinoi-dohrnii complex</taxon>
    </lineage>
</organism>
<dbReference type="AlphaFoldDB" id="A0AAD8YH13"/>
<dbReference type="EMBL" id="JATAAI010000006">
    <property type="protein sequence ID" value="KAK1745021.1"/>
    <property type="molecule type" value="Genomic_DNA"/>
</dbReference>
<comment type="caution">
    <text evidence="1">The sequence shown here is derived from an EMBL/GenBank/DDBJ whole genome shotgun (WGS) entry which is preliminary data.</text>
</comment>
<name>A0AAD8YH13_9STRA</name>